<reference evidence="2 3" key="1">
    <citation type="submission" date="2017-06" db="EMBL/GenBank/DDBJ databases">
        <title>Hymenobacter amundsenii sp. nov. isolated from regoliths in Antarctica.</title>
        <authorList>
            <person name="Sedlacek I."/>
            <person name="Kralova S."/>
            <person name="Pantucek R."/>
            <person name="Svec P."/>
            <person name="Holochova P."/>
            <person name="Stankova E."/>
            <person name="Vrbovska V."/>
            <person name="Busse H.-J."/>
        </authorList>
    </citation>
    <scope>NUCLEOTIDE SEQUENCE [LARGE SCALE GENOMIC DNA]</scope>
    <source>
        <strain evidence="2 3">CCM 8682</strain>
    </source>
</reference>
<dbReference type="PANTHER" id="PTHR34606">
    <property type="entry name" value="BON DOMAIN-CONTAINING PROTEIN"/>
    <property type="match status" value="1"/>
</dbReference>
<name>A0A2D0AFJ7_9BACT</name>
<dbReference type="PROSITE" id="PS50914">
    <property type="entry name" value="BON"/>
    <property type="match status" value="1"/>
</dbReference>
<protein>
    <recommendedName>
        <fullName evidence="1">BON domain-containing protein</fullName>
    </recommendedName>
</protein>
<comment type="caution">
    <text evidence="2">The sequence shown here is derived from an EMBL/GenBank/DDBJ whole genome shotgun (WGS) entry which is preliminary data.</text>
</comment>
<proteinExistence type="predicted"/>
<evidence type="ECO:0000313" key="3">
    <source>
        <dbReference type="Proteomes" id="UP000197277"/>
    </source>
</evidence>
<feature type="domain" description="BON" evidence="1">
    <location>
        <begin position="1"/>
        <end position="60"/>
    </location>
</feature>
<dbReference type="RefSeq" id="WP_165768417.1">
    <property type="nucleotide sequence ID" value="NZ_NIRR01000073.1"/>
</dbReference>
<gene>
    <name evidence="2" type="ORF">CDA63_19705</name>
</gene>
<dbReference type="PANTHER" id="PTHR34606:SF15">
    <property type="entry name" value="BON DOMAIN-CONTAINING PROTEIN"/>
    <property type="match status" value="1"/>
</dbReference>
<sequence>MAALARDPHVGHYHFTVSVRHGQATVHGQVSSTFERERAADVAAGVSGVVAVANLVQQLEAASTDEFAAGQTGAAVPRPAGPDPDHALASRIRQRHFWSGSLHDQDIEVQVRYGRATLTGTV</sequence>
<dbReference type="Proteomes" id="UP000197277">
    <property type="component" value="Unassembled WGS sequence"/>
</dbReference>
<feature type="non-terminal residue" evidence="2">
    <location>
        <position position="122"/>
    </location>
</feature>
<dbReference type="Gene3D" id="3.30.1340.30">
    <property type="match status" value="1"/>
</dbReference>
<keyword evidence="3" id="KW-1185">Reference proteome</keyword>
<dbReference type="AlphaFoldDB" id="A0A2D0AFJ7"/>
<evidence type="ECO:0000259" key="1">
    <source>
        <dbReference type="PROSITE" id="PS50914"/>
    </source>
</evidence>
<evidence type="ECO:0000313" key="2">
    <source>
        <dbReference type="EMBL" id="OWP61390.1"/>
    </source>
</evidence>
<dbReference type="EMBL" id="NIRR01000073">
    <property type="protein sequence ID" value="OWP61390.1"/>
    <property type="molecule type" value="Genomic_DNA"/>
</dbReference>
<dbReference type="InterPro" id="IPR007055">
    <property type="entry name" value="BON_dom"/>
</dbReference>
<accession>A0A2D0AFJ7</accession>
<dbReference type="Pfam" id="PF04972">
    <property type="entry name" value="BON"/>
    <property type="match status" value="2"/>
</dbReference>
<dbReference type="InterPro" id="IPR051686">
    <property type="entry name" value="Lipoprotein_DolP"/>
</dbReference>
<organism evidence="2 3">
    <name type="scientific">Hymenobacter amundsenii</name>
    <dbReference type="NCBI Taxonomy" id="2006685"/>
    <lineage>
        <taxon>Bacteria</taxon>
        <taxon>Pseudomonadati</taxon>
        <taxon>Bacteroidota</taxon>
        <taxon>Cytophagia</taxon>
        <taxon>Cytophagales</taxon>
        <taxon>Hymenobacteraceae</taxon>
        <taxon>Hymenobacter</taxon>
    </lineage>
</organism>